<dbReference type="AlphaFoldDB" id="A0A5S3YM85"/>
<dbReference type="InterPro" id="IPR000121">
    <property type="entry name" value="PEP_util_C"/>
</dbReference>
<accession>A0A5S3YM85</accession>
<dbReference type="InterPro" id="IPR040442">
    <property type="entry name" value="Pyrv_kinase-like_dom_sf"/>
</dbReference>
<organism evidence="3 4">
    <name type="scientific">Pseudoalteromonas phenolica</name>
    <dbReference type="NCBI Taxonomy" id="161398"/>
    <lineage>
        <taxon>Bacteria</taxon>
        <taxon>Pseudomonadati</taxon>
        <taxon>Pseudomonadota</taxon>
        <taxon>Gammaproteobacteria</taxon>
        <taxon>Alteromonadales</taxon>
        <taxon>Pseudoalteromonadaceae</taxon>
        <taxon>Pseudoalteromonas</taxon>
    </lineage>
</organism>
<reference evidence="3 4" key="1">
    <citation type="submission" date="2017-12" db="EMBL/GenBank/DDBJ databases">
        <authorList>
            <person name="Paulsen S."/>
            <person name="Gram L.K."/>
        </authorList>
    </citation>
    <scope>NUCLEOTIDE SEQUENCE [LARGE SCALE GENOMIC DNA]</scope>
    <source>
        <strain evidence="3 4">S1189</strain>
    </source>
</reference>
<name>A0A5S3YM85_9GAMM</name>
<feature type="non-terminal residue" evidence="3">
    <location>
        <position position="108"/>
    </location>
</feature>
<sequence>GSNDLTQYLLAVDRTNAQVADLFDPYHPSVLRVLNQIAQQCELHELPFSLCGELGGEPEGAILLIAMGYRRLSMNISSLNKVKWVLRRLRVTDMEALLENCLAQPSSK</sequence>
<protein>
    <recommendedName>
        <fullName evidence="2">PEP-utilising enzyme C-terminal domain-containing protein</fullName>
    </recommendedName>
</protein>
<dbReference type="Pfam" id="PF02896">
    <property type="entry name" value="PEP-utilizers_C"/>
    <property type="match status" value="1"/>
</dbReference>
<dbReference type="PANTHER" id="PTHR46244:SF1">
    <property type="entry name" value="PHOSPHOENOLPYRUVATE-DEPENDENT PHOSPHOTRANSFERASE SYSTEM"/>
    <property type="match status" value="1"/>
</dbReference>
<gene>
    <name evidence="3" type="ORF">CWB73_21050</name>
</gene>
<dbReference type="GO" id="GO:0016772">
    <property type="term" value="F:transferase activity, transferring phosphorus-containing groups"/>
    <property type="evidence" value="ECO:0007669"/>
    <property type="project" value="InterPro"/>
</dbReference>
<evidence type="ECO:0000259" key="2">
    <source>
        <dbReference type="Pfam" id="PF02896"/>
    </source>
</evidence>
<dbReference type="EMBL" id="PNCM01000205">
    <property type="protein sequence ID" value="TMP76933.1"/>
    <property type="molecule type" value="Genomic_DNA"/>
</dbReference>
<dbReference type="Proteomes" id="UP000307362">
    <property type="component" value="Unassembled WGS sequence"/>
</dbReference>
<reference evidence="4" key="2">
    <citation type="submission" date="2019-06" db="EMBL/GenBank/DDBJ databases">
        <title>Co-occurence of chitin degradation, pigmentation and bioactivity in marine Pseudoalteromonas.</title>
        <authorList>
            <person name="Sonnenschein E.C."/>
            <person name="Bech P.K."/>
        </authorList>
    </citation>
    <scope>NUCLEOTIDE SEQUENCE [LARGE SCALE GENOMIC DNA]</scope>
    <source>
        <strain evidence="4">S1189</strain>
    </source>
</reference>
<dbReference type="SUPFAM" id="SSF51621">
    <property type="entry name" value="Phosphoenolpyruvate/pyruvate domain"/>
    <property type="match status" value="1"/>
</dbReference>
<dbReference type="RefSeq" id="WP_349304060.1">
    <property type="nucleotide sequence ID" value="NZ_PNCM01000205.1"/>
</dbReference>
<dbReference type="Gene3D" id="3.20.20.60">
    <property type="entry name" value="Phosphoenolpyruvate-binding domains"/>
    <property type="match status" value="1"/>
</dbReference>
<feature type="domain" description="PEP-utilising enzyme C-terminal" evidence="2">
    <location>
        <begin position="1"/>
        <end position="89"/>
    </location>
</feature>
<dbReference type="InterPro" id="IPR015813">
    <property type="entry name" value="Pyrv/PenolPyrv_kinase-like_dom"/>
</dbReference>
<comment type="caution">
    <text evidence="3">The sequence shown here is derived from an EMBL/GenBank/DDBJ whole genome shotgun (WGS) entry which is preliminary data.</text>
</comment>
<evidence type="ECO:0000313" key="4">
    <source>
        <dbReference type="Proteomes" id="UP000307362"/>
    </source>
</evidence>
<evidence type="ECO:0000313" key="3">
    <source>
        <dbReference type="EMBL" id="TMP76933.1"/>
    </source>
</evidence>
<dbReference type="InterPro" id="IPR050499">
    <property type="entry name" value="PEP-utilizing_PTS_enzyme"/>
</dbReference>
<dbReference type="GO" id="GO:0046872">
    <property type="term" value="F:metal ion binding"/>
    <property type="evidence" value="ECO:0007669"/>
    <property type="project" value="UniProtKB-KW"/>
</dbReference>
<dbReference type="PRINTS" id="PR01736">
    <property type="entry name" value="PHPHTRNFRASE"/>
</dbReference>
<evidence type="ECO:0000256" key="1">
    <source>
        <dbReference type="ARBA" id="ARBA00022723"/>
    </source>
</evidence>
<feature type="non-terminal residue" evidence="3">
    <location>
        <position position="1"/>
    </location>
</feature>
<proteinExistence type="predicted"/>
<keyword evidence="1" id="KW-0479">Metal-binding</keyword>
<dbReference type="PANTHER" id="PTHR46244">
    <property type="entry name" value="PHOSPHOENOLPYRUVATE-PROTEIN PHOSPHOTRANSFERASE"/>
    <property type="match status" value="1"/>
</dbReference>